<organism evidence="12 13">
    <name type="scientific">Zostera marina</name>
    <name type="common">Eelgrass</name>
    <dbReference type="NCBI Taxonomy" id="29655"/>
    <lineage>
        <taxon>Eukaryota</taxon>
        <taxon>Viridiplantae</taxon>
        <taxon>Streptophyta</taxon>
        <taxon>Embryophyta</taxon>
        <taxon>Tracheophyta</taxon>
        <taxon>Spermatophyta</taxon>
        <taxon>Magnoliopsida</taxon>
        <taxon>Liliopsida</taxon>
        <taxon>Zosteraceae</taxon>
        <taxon>Zostera</taxon>
    </lineage>
</organism>
<evidence type="ECO:0000256" key="6">
    <source>
        <dbReference type="ARBA" id="ARBA00023010"/>
    </source>
</evidence>
<dbReference type="FunFam" id="3.30.70.330:FF:000095">
    <property type="entry name" value="Putative Nucleoporin NUP53"/>
    <property type="match status" value="1"/>
</dbReference>
<protein>
    <recommendedName>
        <fullName evidence="9">Nuclear pore complex protein NUP35</fullName>
    </recommendedName>
    <alternativeName>
        <fullName evidence="9">Nucleoporin 35</fullName>
    </alternativeName>
</protein>
<feature type="region of interest" description="Disordered" evidence="10">
    <location>
        <begin position="1"/>
        <end position="47"/>
    </location>
</feature>
<dbReference type="Pfam" id="PF05172">
    <property type="entry name" value="RRM_Nup35"/>
    <property type="match status" value="1"/>
</dbReference>
<dbReference type="GO" id="GO:0044615">
    <property type="term" value="C:nuclear pore nuclear basket"/>
    <property type="evidence" value="ECO:0000318"/>
    <property type="project" value="GO_Central"/>
</dbReference>
<dbReference type="GO" id="GO:0031965">
    <property type="term" value="C:nuclear membrane"/>
    <property type="evidence" value="ECO:0007669"/>
    <property type="project" value="InterPro"/>
</dbReference>
<comment type="subcellular location">
    <subcellularLocation>
        <location evidence="1 9">Nucleus</location>
        <location evidence="1 9">Nuclear pore complex</location>
    </subcellularLocation>
</comment>
<dbReference type="GO" id="GO:0051028">
    <property type="term" value="P:mRNA transport"/>
    <property type="evidence" value="ECO:0007669"/>
    <property type="project" value="UniProtKB-UniRule"/>
</dbReference>
<dbReference type="GO" id="GO:0006607">
    <property type="term" value="P:NLS-bearing protein import into nucleus"/>
    <property type="evidence" value="ECO:0000318"/>
    <property type="project" value="GO_Central"/>
</dbReference>
<evidence type="ECO:0000256" key="8">
    <source>
        <dbReference type="ARBA" id="ARBA00023242"/>
    </source>
</evidence>
<accession>A0A0K9NW94</accession>
<evidence type="ECO:0000313" key="13">
    <source>
        <dbReference type="Proteomes" id="UP000036987"/>
    </source>
</evidence>
<evidence type="ECO:0000256" key="5">
    <source>
        <dbReference type="ARBA" id="ARBA00022927"/>
    </source>
</evidence>
<keyword evidence="7 9" id="KW-0906">Nuclear pore complex</keyword>
<dbReference type="PIRSF" id="PIRSF038119">
    <property type="entry name" value="Nucleoporin_NUP53"/>
    <property type="match status" value="1"/>
</dbReference>
<dbReference type="InterPro" id="IPR017389">
    <property type="entry name" value="Nucleoporin_NUP53"/>
</dbReference>
<feature type="compositionally biased region" description="Polar residues" evidence="10">
    <location>
        <begin position="1"/>
        <end position="19"/>
    </location>
</feature>
<dbReference type="InterPro" id="IPR035979">
    <property type="entry name" value="RBD_domain_sf"/>
</dbReference>
<dbReference type="GO" id="GO:0006999">
    <property type="term" value="P:nuclear pore organization"/>
    <property type="evidence" value="ECO:0000318"/>
    <property type="project" value="GO_Central"/>
</dbReference>
<keyword evidence="6 9" id="KW-0811">Translocation</keyword>
<dbReference type="CDD" id="cd12441">
    <property type="entry name" value="RRM_Nup53_like"/>
    <property type="match status" value="1"/>
</dbReference>
<evidence type="ECO:0000256" key="3">
    <source>
        <dbReference type="ARBA" id="ARBA00022448"/>
    </source>
</evidence>
<name>A0A0K9NW94_ZOSMR</name>
<dbReference type="OMA" id="GPREANW"/>
<dbReference type="OrthoDB" id="1733656at2759"/>
<dbReference type="Proteomes" id="UP000036987">
    <property type="component" value="Unassembled WGS sequence"/>
</dbReference>
<keyword evidence="5 9" id="KW-0653">Protein transport</keyword>
<dbReference type="STRING" id="29655.A0A0K9NW94"/>
<dbReference type="InterPro" id="IPR007846">
    <property type="entry name" value="RRM_NUP35_dom"/>
</dbReference>
<dbReference type="Gene3D" id="3.30.70.330">
    <property type="match status" value="1"/>
</dbReference>
<comment type="similarity">
    <text evidence="2 9">Belongs to the Nup35 family.</text>
</comment>
<evidence type="ECO:0000256" key="1">
    <source>
        <dbReference type="ARBA" id="ARBA00004567"/>
    </source>
</evidence>
<gene>
    <name evidence="12" type="ORF">ZOSMA_5G01890</name>
</gene>
<keyword evidence="4 9" id="KW-0509">mRNA transport</keyword>
<evidence type="ECO:0000256" key="9">
    <source>
        <dbReference type="PIRNR" id="PIRNR038119"/>
    </source>
</evidence>
<feature type="region of interest" description="Disordered" evidence="10">
    <location>
        <begin position="276"/>
        <end position="310"/>
    </location>
</feature>
<dbReference type="InterPro" id="IPR012677">
    <property type="entry name" value="Nucleotide-bd_a/b_plait_sf"/>
</dbReference>
<dbReference type="GO" id="GO:0005543">
    <property type="term" value="F:phospholipid binding"/>
    <property type="evidence" value="ECO:0000318"/>
    <property type="project" value="GO_Central"/>
</dbReference>
<evidence type="ECO:0000259" key="11">
    <source>
        <dbReference type="PROSITE" id="PS51472"/>
    </source>
</evidence>
<dbReference type="PANTHER" id="PTHR21527">
    <property type="entry name" value="NUCLEOPORIN NUP35"/>
    <property type="match status" value="1"/>
</dbReference>
<reference evidence="13" key="1">
    <citation type="journal article" date="2016" name="Nature">
        <title>The genome of the seagrass Zostera marina reveals angiosperm adaptation to the sea.</title>
        <authorList>
            <person name="Olsen J.L."/>
            <person name="Rouze P."/>
            <person name="Verhelst B."/>
            <person name="Lin Y.-C."/>
            <person name="Bayer T."/>
            <person name="Collen J."/>
            <person name="Dattolo E."/>
            <person name="De Paoli E."/>
            <person name="Dittami S."/>
            <person name="Maumus F."/>
            <person name="Michel G."/>
            <person name="Kersting A."/>
            <person name="Lauritano C."/>
            <person name="Lohaus R."/>
            <person name="Toepel M."/>
            <person name="Tonon T."/>
            <person name="Vanneste K."/>
            <person name="Amirebrahimi M."/>
            <person name="Brakel J."/>
            <person name="Bostroem C."/>
            <person name="Chovatia M."/>
            <person name="Grimwood J."/>
            <person name="Jenkins J.W."/>
            <person name="Jueterbock A."/>
            <person name="Mraz A."/>
            <person name="Stam W.T."/>
            <person name="Tice H."/>
            <person name="Bornberg-Bauer E."/>
            <person name="Green P.J."/>
            <person name="Pearson G.A."/>
            <person name="Procaccini G."/>
            <person name="Duarte C.M."/>
            <person name="Schmutz J."/>
            <person name="Reusch T.B.H."/>
            <person name="Van de Peer Y."/>
        </authorList>
    </citation>
    <scope>NUCLEOTIDE SEQUENCE [LARGE SCALE GENOMIC DNA]</scope>
    <source>
        <strain evidence="13">cv. Finnish</strain>
    </source>
</reference>
<proteinExistence type="inferred from homology"/>
<sequence>MSSSVQRRSEGARSQSQSVFFRDITSPVSYSHGNQHRSGGGSSGKFVTPSKAAAVSALWKENFNSSSSPSPSDLPPPPIFTLEDRTADFSPEALDVLPPPSPDYRHRNLMLTPAPTEKKDMNQTNANGTWWSPARNVSGEEGEKVGSPVDGVVQQSGALVMFPPPREVVRPEIRRENLMPIGGLDVEEWITVYGFSPGDTNLVLREFEKCGVVLKHIAGPRDANWMHILYQNRYDSQKALAKNGMQINNVLIIGVKPVDHLQRKFLNEKLNTSNQGGFNLPFRPHSSANVRSTDVGVPSSSKQSTTPVGISDVCRRSDGGAIAAPAKSVISKAMDLMFGF</sequence>
<dbReference type="GO" id="GO:0017056">
    <property type="term" value="F:structural constituent of nuclear pore"/>
    <property type="evidence" value="ECO:0000318"/>
    <property type="project" value="GO_Central"/>
</dbReference>
<dbReference type="EMBL" id="LFYR01001623">
    <property type="protein sequence ID" value="KMZ60322.1"/>
    <property type="molecule type" value="Genomic_DNA"/>
</dbReference>
<dbReference type="GO" id="GO:0003676">
    <property type="term" value="F:nucleic acid binding"/>
    <property type="evidence" value="ECO:0007669"/>
    <property type="project" value="InterPro"/>
</dbReference>
<dbReference type="PANTHER" id="PTHR21527:SF6">
    <property type="entry name" value="NUCLEOPORIN NUP35"/>
    <property type="match status" value="1"/>
</dbReference>
<feature type="compositionally biased region" description="Polar residues" evidence="10">
    <location>
        <begin position="286"/>
        <end position="308"/>
    </location>
</feature>
<evidence type="ECO:0000256" key="4">
    <source>
        <dbReference type="ARBA" id="ARBA00022816"/>
    </source>
</evidence>
<evidence type="ECO:0000256" key="10">
    <source>
        <dbReference type="SAM" id="MobiDB-lite"/>
    </source>
</evidence>
<keyword evidence="13" id="KW-1185">Reference proteome</keyword>
<feature type="compositionally biased region" description="Polar residues" evidence="10">
    <location>
        <begin position="26"/>
        <end position="37"/>
    </location>
</feature>
<evidence type="ECO:0000256" key="2">
    <source>
        <dbReference type="ARBA" id="ARBA00009454"/>
    </source>
</evidence>
<keyword evidence="8 9" id="KW-0539">Nucleus</keyword>
<dbReference type="SUPFAM" id="SSF54928">
    <property type="entry name" value="RNA-binding domain, RBD"/>
    <property type="match status" value="1"/>
</dbReference>
<evidence type="ECO:0000256" key="7">
    <source>
        <dbReference type="ARBA" id="ARBA00023132"/>
    </source>
</evidence>
<feature type="domain" description="RRM Nup35-type" evidence="11">
    <location>
        <begin position="184"/>
        <end position="265"/>
    </location>
</feature>
<keyword evidence="3 9" id="KW-0813">Transport</keyword>
<feature type="region of interest" description="Disordered" evidence="10">
    <location>
        <begin position="62"/>
        <end position="83"/>
    </location>
</feature>
<dbReference type="PROSITE" id="PS51472">
    <property type="entry name" value="RRM_NUP35"/>
    <property type="match status" value="1"/>
</dbReference>
<evidence type="ECO:0000313" key="12">
    <source>
        <dbReference type="EMBL" id="KMZ60322.1"/>
    </source>
</evidence>
<dbReference type="GO" id="GO:0044613">
    <property type="term" value="C:nuclear pore central transport channel"/>
    <property type="evidence" value="ECO:0000318"/>
    <property type="project" value="GO_Central"/>
</dbReference>
<dbReference type="AlphaFoldDB" id="A0A0K9NW94"/>
<comment type="caution">
    <text evidence="12">The sequence shown here is derived from an EMBL/GenBank/DDBJ whole genome shotgun (WGS) entry which is preliminary data.</text>
</comment>